<evidence type="ECO:0000313" key="2">
    <source>
        <dbReference type="Proteomes" id="UP001440599"/>
    </source>
</evidence>
<protein>
    <submittedName>
        <fullName evidence="1">Uncharacterized protein</fullName>
    </submittedName>
</protein>
<comment type="caution">
    <text evidence="1">The sequence shown here is derived from an EMBL/GenBank/DDBJ whole genome shotgun (WGS) entry which is preliminary data.</text>
</comment>
<sequence length="154" mass="17450">MSMLKEADFYYGAILSTLLNHNICPALIEGGTDRQVYDFTTDHKDFRLFVKYRSAPVTKTKDYNSWQFVFSDSDIQELKNYMALDLELSVGLVCGQEPLHQSEYAVLHKDIVEKIFAEGKESITISRKKGEKAFRISVGGGRNNALLVKANALY</sequence>
<gene>
    <name evidence="1" type="ORF">WMO45_13270</name>
</gene>
<accession>A0ABV1ESC7</accession>
<evidence type="ECO:0000313" key="1">
    <source>
        <dbReference type="EMBL" id="MEQ2457492.1"/>
    </source>
</evidence>
<keyword evidence="2" id="KW-1185">Reference proteome</keyword>
<dbReference type="Proteomes" id="UP001440599">
    <property type="component" value="Unassembled WGS sequence"/>
</dbReference>
<organism evidence="1 2">
    <name type="scientific">Flavonifractor hominis</name>
    <dbReference type="NCBI Taxonomy" id="3133178"/>
    <lineage>
        <taxon>Bacteria</taxon>
        <taxon>Bacillati</taxon>
        <taxon>Bacillota</taxon>
        <taxon>Clostridia</taxon>
        <taxon>Eubacteriales</taxon>
        <taxon>Oscillospiraceae</taxon>
        <taxon>Flavonifractor</taxon>
    </lineage>
</organism>
<dbReference type="EMBL" id="JBBMFT010000016">
    <property type="protein sequence ID" value="MEQ2457492.1"/>
    <property type="molecule type" value="Genomic_DNA"/>
</dbReference>
<proteinExistence type="predicted"/>
<reference evidence="1 2" key="1">
    <citation type="submission" date="2024-03" db="EMBL/GenBank/DDBJ databases">
        <title>Human intestinal bacterial collection.</title>
        <authorList>
            <person name="Pauvert C."/>
            <person name="Hitch T.C.A."/>
            <person name="Clavel T."/>
        </authorList>
    </citation>
    <scope>NUCLEOTIDE SEQUENCE [LARGE SCALE GENOMIC DNA]</scope>
    <source>
        <strain evidence="1 2">CLA-AP-H34</strain>
    </source>
</reference>
<name>A0ABV1ESC7_9FIRM</name>
<dbReference type="RefSeq" id="WP_349141365.1">
    <property type="nucleotide sequence ID" value="NZ_JBBMFT010000016.1"/>
</dbReference>